<evidence type="ECO:0000256" key="2">
    <source>
        <dbReference type="SAM" id="Phobius"/>
    </source>
</evidence>
<keyword evidence="4" id="KW-1185">Reference proteome</keyword>
<keyword evidence="2" id="KW-0472">Membrane</keyword>
<dbReference type="AlphaFoldDB" id="A0A9Q4GI23"/>
<name>A0A9Q4GI23_9EURY</name>
<feature type="transmembrane region" description="Helical" evidence="2">
    <location>
        <begin position="147"/>
        <end position="170"/>
    </location>
</feature>
<feature type="transmembrane region" description="Helical" evidence="2">
    <location>
        <begin position="113"/>
        <end position="131"/>
    </location>
</feature>
<evidence type="ECO:0000313" key="4">
    <source>
        <dbReference type="Proteomes" id="UP001149411"/>
    </source>
</evidence>
<comment type="caution">
    <text evidence="3">The sequence shown here is derived from an EMBL/GenBank/DDBJ whole genome shotgun (WGS) entry which is preliminary data.</text>
</comment>
<organism evidence="3 4">
    <name type="scientific">Halorutilus salinus</name>
    <dbReference type="NCBI Taxonomy" id="2487751"/>
    <lineage>
        <taxon>Archaea</taxon>
        <taxon>Methanobacteriati</taxon>
        <taxon>Methanobacteriota</taxon>
        <taxon>Stenosarchaea group</taxon>
        <taxon>Halobacteria</taxon>
        <taxon>Halorutilales</taxon>
        <taxon>Halorutilaceae</taxon>
        <taxon>Halorutilus</taxon>
    </lineage>
</organism>
<dbReference type="EMBL" id="RKLV01000008">
    <property type="protein sequence ID" value="MCX2819410.1"/>
    <property type="molecule type" value="Genomic_DNA"/>
</dbReference>
<keyword evidence="2" id="KW-0812">Transmembrane</keyword>
<protein>
    <submittedName>
        <fullName evidence="3">Uncharacterized protein</fullName>
    </submittedName>
</protein>
<feature type="transmembrane region" description="Helical" evidence="2">
    <location>
        <begin position="87"/>
        <end position="106"/>
    </location>
</feature>
<reference evidence="3" key="1">
    <citation type="submission" date="2022-09" db="EMBL/GenBank/DDBJ databases">
        <title>Haloadaptaus new haloarchaeum isolated from saline soil.</title>
        <authorList>
            <person name="Duran-Viseras A."/>
            <person name="Sanchez-Porro C."/>
            <person name="Ventosa A."/>
        </authorList>
    </citation>
    <scope>NUCLEOTIDE SEQUENCE</scope>
    <source>
        <strain evidence="3">F3-133</strain>
    </source>
</reference>
<accession>A0A9Q4GI23</accession>
<keyword evidence="2" id="KW-1133">Transmembrane helix</keyword>
<feature type="region of interest" description="Disordered" evidence="1">
    <location>
        <begin position="1"/>
        <end position="28"/>
    </location>
</feature>
<dbReference type="RefSeq" id="WP_266087639.1">
    <property type="nucleotide sequence ID" value="NZ_RKLV01000008.1"/>
</dbReference>
<sequence length="174" mass="19546">MDPDDDDPIMERYGATKRSDGEETDGSSAADGAVAYVRSYVLKPWYILRRLWSVSVGRLFGGDDDRTSGDASRRKTDEADGKPPSNGWHKAVALSTFGWVFLVLSVNSLSDAVFGLLFLTVWFLLPLGIYYDARRLGSQGYAPPSYWWLYVPVSFVWFVSIPAGFVYLLLRRRG</sequence>
<feature type="region of interest" description="Disordered" evidence="1">
    <location>
        <begin position="65"/>
        <end position="84"/>
    </location>
</feature>
<feature type="compositionally biased region" description="Basic and acidic residues" evidence="1">
    <location>
        <begin position="65"/>
        <end position="81"/>
    </location>
</feature>
<gene>
    <name evidence="3" type="ORF">EGH25_08610</name>
</gene>
<evidence type="ECO:0000313" key="3">
    <source>
        <dbReference type="EMBL" id="MCX2819410.1"/>
    </source>
</evidence>
<dbReference type="Proteomes" id="UP001149411">
    <property type="component" value="Unassembled WGS sequence"/>
</dbReference>
<proteinExistence type="predicted"/>
<evidence type="ECO:0000256" key="1">
    <source>
        <dbReference type="SAM" id="MobiDB-lite"/>
    </source>
</evidence>